<gene>
    <name evidence="4" type="ORF">ACFFR3_19335</name>
</gene>
<dbReference type="InterPro" id="IPR016032">
    <property type="entry name" value="Sig_transdc_resp-reg_C-effctor"/>
</dbReference>
<dbReference type="Pfam" id="PF13191">
    <property type="entry name" value="AAA_16"/>
    <property type="match status" value="1"/>
</dbReference>
<keyword evidence="5" id="KW-1185">Reference proteome</keyword>
<dbReference type="InterPro" id="IPR041664">
    <property type="entry name" value="AAA_16"/>
</dbReference>
<dbReference type="Gene3D" id="1.10.10.10">
    <property type="entry name" value="Winged helix-like DNA-binding domain superfamily/Winged helix DNA-binding domain"/>
    <property type="match status" value="1"/>
</dbReference>
<dbReference type="InterPro" id="IPR036388">
    <property type="entry name" value="WH-like_DNA-bd_sf"/>
</dbReference>
<accession>A0ABV5NN97</accession>
<dbReference type="SUPFAM" id="SSF52540">
    <property type="entry name" value="P-loop containing nucleoside triphosphate hydrolases"/>
    <property type="match status" value="1"/>
</dbReference>
<dbReference type="PROSITE" id="PS00622">
    <property type="entry name" value="HTH_LUXR_1"/>
    <property type="match status" value="1"/>
</dbReference>
<reference evidence="4 5" key="1">
    <citation type="submission" date="2024-09" db="EMBL/GenBank/DDBJ databases">
        <authorList>
            <person name="Sun Q."/>
            <person name="Mori K."/>
        </authorList>
    </citation>
    <scope>NUCLEOTIDE SEQUENCE [LARGE SCALE GENOMIC DNA]</scope>
    <source>
        <strain evidence="4 5">JCM 3324</strain>
    </source>
</reference>
<evidence type="ECO:0000313" key="4">
    <source>
        <dbReference type="EMBL" id="MFB9471681.1"/>
    </source>
</evidence>
<dbReference type="EMBL" id="JBHMCF010000014">
    <property type="protein sequence ID" value="MFB9471681.1"/>
    <property type="molecule type" value="Genomic_DNA"/>
</dbReference>
<dbReference type="SUPFAM" id="SSF46894">
    <property type="entry name" value="C-terminal effector domain of the bipartite response regulators"/>
    <property type="match status" value="1"/>
</dbReference>
<evidence type="ECO:0000256" key="1">
    <source>
        <dbReference type="ARBA" id="ARBA00022741"/>
    </source>
</evidence>
<proteinExistence type="predicted"/>
<dbReference type="PANTHER" id="PTHR16305">
    <property type="entry name" value="TESTICULAR SOLUBLE ADENYLYL CYCLASE"/>
    <property type="match status" value="1"/>
</dbReference>
<dbReference type="PRINTS" id="PR00038">
    <property type="entry name" value="HTHLUXR"/>
</dbReference>
<dbReference type="PROSITE" id="PS50043">
    <property type="entry name" value="HTH_LUXR_2"/>
    <property type="match status" value="1"/>
</dbReference>
<dbReference type="Pfam" id="PF00196">
    <property type="entry name" value="GerE"/>
    <property type="match status" value="1"/>
</dbReference>
<organism evidence="4 5">
    <name type="scientific">Nonomuraea salmonea</name>
    <dbReference type="NCBI Taxonomy" id="46181"/>
    <lineage>
        <taxon>Bacteria</taxon>
        <taxon>Bacillati</taxon>
        <taxon>Actinomycetota</taxon>
        <taxon>Actinomycetes</taxon>
        <taxon>Streptosporangiales</taxon>
        <taxon>Streptosporangiaceae</taxon>
        <taxon>Nonomuraea</taxon>
    </lineage>
</organism>
<evidence type="ECO:0000259" key="3">
    <source>
        <dbReference type="PROSITE" id="PS50043"/>
    </source>
</evidence>
<dbReference type="CDD" id="cd06170">
    <property type="entry name" value="LuxR_C_like"/>
    <property type="match status" value="1"/>
</dbReference>
<sequence length="903" mass="96779">MVRERKVAADAIHERLAEAQAGRGGAVFVHGDAGMGKSWLLGGIADAGFHVGRAHGSPIASGIPFEVMTQALAALGVGDQPTDTLAGRCHRMWQALESWSGDPVVLVVDDLHWADADSLTLLAFLCRRLAASRVAVVAALRAWPPAALDLARDLEESGCARTVELEPLGERSSAAFLALRTGHELPARTARTVWAMCAGNPLLLDHAARLLADGADLGSLETRSPDLAGRELLVRRFVGATTEAMRCARAGSVLGLSFDPGAAMELAGLDTEAGDDTVAGLQRERLLREAPGGRVEFVHPLFQQILYEEMPTSTRLRLHALAFALLMRRGSRAEAAEHALRGNLAGDRHAVAALERVGRDALAAGATETAARYLAGAHRLAGDHADPELGLAAGQALMAVGRAAEAVALLGAVSRHPAADVETAAQAAWMAGRAGFLTGDHRQAERDLDRAAELAAERAPSIAVEALLDHANFQHLIHGSRALPFAARARDHAREHAAGVGAALRRKVASAHGYIAYLGADLAGLDEVVRAAREIEDDPEAQLTDVQGTWGALSNHAFAAKWAERFDECEQAFTRVIAAAERAGAIGTLSMLYASRAEFMVRVGRLREAFASVEQARAVKDLAPISERYVAAAQTWLLLLSGDLEECERRCAQVERSASNLSDVGTLIVVWYVRGRRALHEGDLATACAQFDLLDETTQRVGIFEPCLVPFARDAAVAYTRIGRRESAERLVARLEAVSESLPCVWPRIAAATGRALLADDPAVTEAEFATALALHDTTDQPFEKVETQLLYGAWLRRTGRPARARPMLADAAATAAQAGARWLAARAHEELRRADGRRRTTDPQALTPAETRTATLAAQGLTNAEIAERLSITVRTVETHLSRVYTKLRMSRRDLIRRGVAP</sequence>
<dbReference type="SUPFAM" id="SSF48452">
    <property type="entry name" value="TPR-like"/>
    <property type="match status" value="1"/>
</dbReference>
<dbReference type="PANTHER" id="PTHR16305:SF35">
    <property type="entry name" value="TRANSCRIPTIONAL ACTIVATOR DOMAIN"/>
    <property type="match status" value="1"/>
</dbReference>
<feature type="domain" description="HTH luxR-type" evidence="3">
    <location>
        <begin position="840"/>
        <end position="903"/>
    </location>
</feature>
<name>A0ABV5NN97_9ACTN</name>
<evidence type="ECO:0000313" key="5">
    <source>
        <dbReference type="Proteomes" id="UP001589568"/>
    </source>
</evidence>
<keyword evidence="1" id="KW-0547">Nucleotide-binding</keyword>
<dbReference type="SMART" id="SM00421">
    <property type="entry name" value="HTH_LUXR"/>
    <property type="match status" value="1"/>
</dbReference>
<dbReference type="InterPro" id="IPR000792">
    <property type="entry name" value="Tscrpt_reg_LuxR_C"/>
</dbReference>
<dbReference type="InterPro" id="IPR027417">
    <property type="entry name" value="P-loop_NTPase"/>
</dbReference>
<dbReference type="Proteomes" id="UP001589568">
    <property type="component" value="Unassembled WGS sequence"/>
</dbReference>
<dbReference type="InterPro" id="IPR011990">
    <property type="entry name" value="TPR-like_helical_dom_sf"/>
</dbReference>
<comment type="caution">
    <text evidence="4">The sequence shown here is derived from an EMBL/GenBank/DDBJ whole genome shotgun (WGS) entry which is preliminary data.</text>
</comment>
<protein>
    <submittedName>
        <fullName evidence="4">AAA family ATPase</fullName>
    </submittedName>
</protein>
<keyword evidence="2" id="KW-0067">ATP-binding</keyword>
<dbReference type="RefSeq" id="WP_379483568.1">
    <property type="nucleotide sequence ID" value="NZ_JBHMCF010000014.1"/>
</dbReference>
<evidence type="ECO:0000256" key="2">
    <source>
        <dbReference type="ARBA" id="ARBA00022840"/>
    </source>
</evidence>